<accession>A0AAP0JMP6</accession>
<dbReference type="Proteomes" id="UP001420932">
    <property type="component" value="Unassembled WGS sequence"/>
</dbReference>
<dbReference type="SUPFAM" id="SSF56112">
    <property type="entry name" value="Protein kinase-like (PK-like)"/>
    <property type="match status" value="1"/>
</dbReference>
<proteinExistence type="predicted"/>
<keyword evidence="2" id="KW-1185">Reference proteome</keyword>
<organism evidence="1 2">
    <name type="scientific">Stephania yunnanensis</name>
    <dbReference type="NCBI Taxonomy" id="152371"/>
    <lineage>
        <taxon>Eukaryota</taxon>
        <taxon>Viridiplantae</taxon>
        <taxon>Streptophyta</taxon>
        <taxon>Embryophyta</taxon>
        <taxon>Tracheophyta</taxon>
        <taxon>Spermatophyta</taxon>
        <taxon>Magnoliopsida</taxon>
        <taxon>Ranunculales</taxon>
        <taxon>Menispermaceae</taxon>
        <taxon>Menispermoideae</taxon>
        <taxon>Cissampelideae</taxon>
        <taxon>Stephania</taxon>
    </lineage>
</organism>
<dbReference type="InterPro" id="IPR011009">
    <property type="entry name" value="Kinase-like_dom_sf"/>
</dbReference>
<dbReference type="PANTHER" id="PTHR47987">
    <property type="entry name" value="OS08G0249100 PROTEIN"/>
    <property type="match status" value="1"/>
</dbReference>
<gene>
    <name evidence="1" type="ORF">Syun_015338</name>
</gene>
<protein>
    <submittedName>
        <fullName evidence="1">Uncharacterized protein</fullName>
    </submittedName>
</protein>
<comment type="caution">
    <text evidence="1">The sequence shown here is derived from an EMBL/GenBank/DDBJ whole genome shotgun (WGS) entry which is preliminary data.</text>
</comment>
<evidence type="ECO:0000313" key="1">
    <source>
        <dbReference type="EMBL" id="KAK9136008.1"/>
    </source>
</evidence>
<dbReference type="AlphaFoldDB" id="A0AAP0JMP6"/>
<dbReference type="PANTHER" id="PTHR47987:SF13">
    <property type="entry name" value="RECEPTOR-LIKE CYTOSOLIC SERINE_THREONINE-PROTEIN KINASE RBK2"/>
    <property type="match status" value="1"/>
</dbReference>
<evidence type="ECO:0000313" key="2">
    <source>
        <dbReference type="Proteomes" id="UP001420932"/>
    </source>
</evidence>
<dbReference type="InterPro" id="IPR046958">
    <property type="entry name" value="RBK1/2/STUNTED"/>
</dbReference>
<reference evidence="1 2" key="1">
    <citation type="submission" date="2024-01" db="EMBL/GenBank/DDBJ databases">
        <title>Genome assemblies of Stephania.</title>
        <authorList>
            <person name="Yang L."/>
        </authorList>
    </citation>
    <scope>NUCLEOTIDE SEQUENCE [LARGE SCALE GENOMIC DNA]</scope>
    <source>
        <strain evidence="1">YNDBR</strain>
        <tissue evidence="1">Leaf</tissue>
    </source>
</reference>
<dbReference type="EMBL" id="JBBNAF010000006">
    <property type="protein sequence ID" value="KAK9136008.1"/>
    <property type="molecule type" value="Genomic_DNA"/>
</dbReference>
<sequence length="182" mass="20081">MDERLFSTHKIETVLEVYVSKFKSNLCQSMISGMDEKSLAKDKNLVSPGVSLVLRDNAACVVFDDVDLDVAVKGNGIAIKQRGTTLDRTWEFLSELGIVVHVNRHHAAKLIGYGIEGGMYIVLQFPHGNLVSLLQGWKDKLERHRNARMTRPGHLVKALVLAAEKVLCMYGSVSGLSSKADC</sequence>
<name>A0AAP0JMP6_9MAGN</name>